<keyword evidence="11 12" id="KW-0464">Manganese</keyword>
<dbReference type="GeneTree" id="ENSGT00940000155244"/>
<dbReference type="GO" id="GO:0005975">
    <property type="term" value="P:carbohydrate metabolic process"/>
    <property type="evidence" value="ECO:0007669"/>
    <property type="project" value="InterPro"/>
</dbReference>
<dbReference type="InterPro" id="IPR027791">
    <property type="entry name" value="Galactosyl_T_C"/>
</dbReference>
<name>W5N0C5_LEPOC</name>
<dbReference type="GO" id="GO:0005794">
    <property type="term" value="C:Golgi apparatus"/>
    <property type="evidence" value="ECO:0000318"/>
    <property type="project" value="GO_Central"/>
</dbReference>
<dbReference type="Pfam" id="PF02709">
    <property type="entry name" value="Glyco_transf_7C"/>
    <property type="match status" value="1"/>
</dbReference>
<evidence type="ECO:0000256" key="10">
    <source>
        <dbReference type="ARBA" id="ARBA00023180"/>
    </source>
</evidence>
<dbReference type="STRING" id="7918.ENSLOCP00000014084"/>
<keyword evidence="7 12" id="KW-0735">Signal-anchor</keyword>
<feature type="domain" description="Galactosyltransferase N-terminal" evidence="15">
    <location>
        <begin position="92"/>
        <end position="209"/>
    </location>
</feature>
<evidence type="ECO:0000313" key="16">
    <source>
        <dbReference type="Ensembl" id="ENSLOCP00000014084.1"/>
    </source>
</evidence>
<dbReference type="GO" id="GO:0046872">
    <property type="term" value="F:metal ion binding"/>
    <property type="evidence" value="ECO:0007669"/>
    <property type="project" value="UniProtKB-UniRule"/>
</dbReference>
<dbReference type="GO" id="GO:0032580">
    <property type="term" value="C:Golgi cisterna membrane"/>
    <property type="evidence" value="ECO:0007669"/>
    <property type="project" value="UniProtKB-UniRule"/>
</dbReference>
<keyword evidence="10 12" id="KW-0325">Glycoprotein</keyword>
<dbReference type="Proteomes" id="UP000018468">
    <property type="component" value="Linkage group LG4"/>
</dbReference>
<dbReference type="EMBL" id="AHAT01031558">
    <property type="status" value="NOT_ANNOTATED_CDS"/>
    <property type="molecule type" value="Genomic_DNA"/>
</dbReference>
<comment type="subcellular location">
    <subcellularLocation>
        <location evidence="1 12">Golgi apparatus membrane</location>
        <topology evidence="1 12">Single-pass type II membrane protein</topology>
    </subcellularLocation>
</comment>
<feature type="region of interest" description="Disordered" evidence="13">
    <location>
        <begin position="66"/>
        <end position="87"/>
    </location>
</feature>
<dbReference type="InterPro" id="IPR003859">
    <property type="entry name" value="Galactosyl_T"/>
</dbReference>
<dbReference type="InterPro" id="IPR029044">
    <property type="entry name" value="Nucleotide-diphossugar_trans"/>
</dbReference>
<dbReference type="PANTHER" id="PTHR19300">
    <property type="entry name" value="BETA-1,4-GALACTOSYLTRANSFERASE"/>
    <property type="match status" value="1"/>
</dbReference>
<keyword evidence="8 12" id="KW-1133">Transmembrane helix</keyword>
<keyword evidence="4 12" id="KW-0328">Glycosyltransferase</keyword>
<keyword evidence="5 12" id="KW-0808">Transferase</keyword>
<dbReference type="HOGENOM" id="CLU_044391_0_0_1"/>
<evidence type="ECO:0000256" key="5">
    <source>
        <dbReference type="ARBA" id="ARBA00022679"/>
    </source>
</evidence>
<reference evidence="17" key="1">
    <citation type="submission" date="2011-12" db="EMBL/GenBank/DDBJ databases">
        <title>The Draft Genome of Lepisosteus oculatus.</title>
        <authorList>
            <consortium name="The Broad Institute Genome Assembly &amp; Analysis Group"/>
            <consortium name="Computational R&amp;D Group"/>
            <consortium name="and Sequencing Platform"/>
            <person name="Di Palma F."/>
            <person name="Alfoldi J."/>
            <person name="Johnson J."/>
            <person name="Berlin A."/>
            <person name="Gnerre S."/>
            <person name="Jaffe D."/>
            <person name="MacCallum I."/>
            <person name="Young S."/>
            <person name="Walker B.J."/>
            <person name="Lander E.S."/>
            <person name="Lindblad-Toh K."/>
        </authorList>
    </citation>
    <scope>NUCLEOTIDE SEQUENCE [LARGE SCALE GENOMIC DNA]</scope>
</reference>
<sequence length="371" mass="42806">MPDQNPSLPGRALQKTCTLVVFLCAVHLSVTLLYYLNTLDVFRNSFAQNQQQNTYSTSALSRSEATLTSNLSERQPPGARSPTVKAKDLEQCPETSPLLVGPLRIEFSQPVGLKQIELENPELRDGGRYMPKDCVARQKVAFIIPFRKREEHLKFWLYYLHPILQRQQLDYGVYVINQMFTDTFHKFPMMTSSILPSVADIEYQCWVWSMGLVKLSNFRLQECVFRQPRQVALVADRFLFMLPYQQYFGGVSSLSKEQFLKINGFPNNYWGWGGEDDDIYNRISSRGMSISRPDAVIGKCRMIRHDRDRKNDPNPQRYELVLLSFNESRNSVKHPNAGQLTYKVVKVEKNKLFTNITVDVGMPTRKELVKG</sequence>
<evidence type="ECO:0000259" key="15">
    <source>
        <dbReference type="Pfam" id="PF13733"/>
    </source>
</evidence>
<comment type="pathway">
    <text evidence="2 12">Protein modification; protein glycosylation.</text>
</comment>
<comment type="cofactor">
    <cofactor evidence="12">
        <name>Mn(2+)</name>
        <dbReference type="ChEBI" id="CHEBI:29035"/>
    </cofactor>
</comment>
<evidence type="ECO:0000256" key="7">
    <source>
        <dbReference type="ARBA" id="ARBA00022968"/>
    </source>
</evidence>
<dbReference type="PRINTS" id="PR02050">
    <property type="entry name" value="B14GALTRFASE"/>
</dbReference>
<evidence type="ECO:0000259" key="14">
    <source>
        <dbReference type="Pfam" id="PF02709"/>
    </source>
</evidence>
<organism evidence="16 17">
    <name type="scientific">Lepisosteus oculatus</name>
    <name type="common">Spotted gar</name>
    <dbReference type="NCBI Taxonomy" id="7918"/>
    <lineage>
        <taxon>Eukaryota</taxon>
        <taxon>Metazoa</taxon>
        <taxon>Chordata</taxon>
        <taxon>Craniata</taxon>
        <taxon>Vertebrata</taxon>
        <taxon>Euteleostomi</taxon>
        <taxon>Actinopterygii</taxon>
        <taxon>Neopterygii</taxon>
        <taxon>Holostei</taxon>
        <taxon>Semionotiformes</taxon>
        <taxon>Lepisosteidae</taxon>
        <taxon>Lepisosteus</taxon>
    </lineage>
</organism>
<evidence type="ECO:0000256" key="13">
    <source>
        <dbReference type="SAM" id="MobiDB-lite"/>
    </source>
</evidence>
<keyword evidence="17" id="KW-1185">Reference proteome</keyword>
<protein>
    <recommendedName>
        <fullName evidence="12">Beta-1,4-galactosyltransferase</fullName>
        <shortName evidence="12">Beta-1,4-GalTase</shortName>
        <ecNumber evidence="12">2.4.1.-</ecNumber>
    </recommendedName>
</protein>
<dbReference type="GO" id="GO:0003831">
    <property type="term" value="F:beta-N-acetylglucosaminylglycopeptide beta-1,4-galactosyltransferase activity"/>
    <property type="evidence" value="ECO:0000318"/>
    <property type="project" value="GO_Central"/>
</dbReference>
<evidence type="ECO:0000256" key="12">
    <source>
        <dbReference type="RuleBase" id="RU368121"/>
    </source>
</evidence>
<keyword evidence="12" id="KW-0479">Metal-binding</keyword>
<evidence type="ECO:0000256" key="4">
    <source>
        <dbReference type="ARBA" id="ARBA00022676"/>
    </source>
</evidence>
<dbReference type="EMBL" id="AHAT01031559">
    <property type="status" value="NOT_ANNOTATED_CDS"/>
    <property type="molecule type" value="Genomic_DNA"/>
</dbReference>
<reference evidence="16" key="2">
    <citation type="submission" date="2025-08" db="UniProtKB">
        <authorList>
            <consortium name="Ensembl"/>
        </authorList>
    </citation>
    <scope>IDENTIFICATION</scope>
</reference>
<dbReference type="OMA" id="ADIEYQC"/>
<feature type="domain" description="Galactosyltransferase C-terminal" evidence="14">
    <location>
        <begin position="230"/>
        <end position="306"/>
    </location>
</feature>
<dbReference type="EC" id="2.4.1.-" evidence="12"/>
<evidence type="ECO:0000256" key="8">
    <source>
        <dbReference type="ARBA" id="ARBA00022989"/>
    </source>
</evidence>
<keyword evidence="12" id="KW-0333">Golgi apparatus</keyword>
<dbReference type="UniPathway" id="UPA00378"/>
<evidence type="ECO:0000256" key="6">
    <source>
        <dbReference type="ARBA" id="ARBA00022692"/>
    </source>
</evidence>
<accession>W5N0C5</accession>
<dbReference type="Gene3D" id="3.90.550.10">
    <property type="entry name" value="Spore Coat Polysaccharide Biosynthesis Protein SpsA, Chain A"/>
    <property type="match status" value="1"/>
</dbReference>
<reference evidence="16" key="3">
    <citation type="submission" date="2025-09" db="UniProtKB">
        <authorList>
            <consortium name="Ensembl"/>
        </authorList>
    </citation>
    <scope>IDENTIFICATION</scope>
</reference>
<dbReference type="AlphaFoldDB" id="W5N0C5"/>
<evidence type="ECO:0000256" key="1">
    <source>
        <dbReference type="ARBA" id="ARBA00004323"/>
    </source>
</evidence>
<dbReference type="Bgee" id="ENSLOCG00000011466">
    <property type="expression patterns" value="Expressed in pharyngeal gill and 13 other cell types or tissues"/>
</dbReference>
<evidence type="ECO:0000256" key="3">
    <source>
        <dbReference type="ARBA" id="ARBA00005735"/>
    </source>
</evidence>
<keyword evidence="9 12" id="KW-0472">Membrane</keyword>
<feature type="transmembrane region" description="Helical" evidence="12">
    <location>
        <begin position="12"/>
        <end position="36"/>
    </location>
</feature>
<dbReference type="InterPro" id="IPR027995">
    <property type="entry name" value="Galactosyl_T_N"/>
</dbReference>
<evidence type="ECO:0000256" key="2">
    <source>
        <dbReference type="ARBA" id="ARBA00004922"/>
    </source>
</evidence>
<keyword evidence="6 12" id="KW-0812">Transmembrane</keyword>
<dbReference type="GO" id="GO:0000139">
    <property type="term" value="C:Golgi membrane"/>
    <property type="evidence" value="ECO:0007669"/>
    <property type="project" value="UniProtKB-SubCell"/>
</dbReference>
<dbReference type="Ensembl" id="ENSLOCT00000014113.1">
    <property type="protein sequence ID" value="ENSLOCP00000014084.1"/>
    <property type="gene ID" value="ENSLOCG00000011466.1"/>
</dbReference>
<dbReference type="InParanoid" id="W5N0C5"/>
<evidence type="ECO:0000313" key="17">
    <source>
        <dbReference type="Proteomes" id="UP000018468"/>
    </source>
</evidence>
<dbReference type="PANTHER" id="PTHR19300:SF5">
    <property type="entry name" value="BETA-1,4-GALACTOSYLTRANSFERASE 1"/>
    <property type="match status" value="1"/>
</dbReference>
<dbReference type="GO" id="GO:0006487">
    <property type="term" value="P:protein N-linked glycosylation"/>
    <property type="evidence" value="ECO:0000318"/>
    <property type="project" value="GO_Central"/>
</dbReference>
<proteinExistence type="inferred from homology"/>
<comment type="similarity">
    <text evidence="3 12">Belongs to the glycosyltransferase 7 family.</text>
</comment>
<comment type="function">
    <text evidence="12">Responsible for the synthesis of complex-type N-linked oligosaccharides in many glycoproteins as well as the carbohydrate moieties of glycolipids.</text>
</comment>
<dbReference type="Pfam" id="PF13733">
    <property type="entry name" value="Glyco_transf_7N"/>
    <property type="match status" value="1"/>
</dbReference>
<dbReference type="eggNOG" id="KOG3916">
    <property type="taxonomic scope" value="Eukaryota"/>
</dbReference>
<evidence type="ECO:0000256" key="11">
    <source>
        <dbReference type="ARBA" id="ARBA00023211"/>
    </source>
</evidence>
<evidence type="ECO:0000256" key="9">
    <source>
        <dbReference type="ARBA" id="ARBA00023136"/>
    </source>
</evidence>
<dbReference type="SUPFAM" id="SSF53448">
    <property type="entry name" value="Nucleotide-diphospho-sugar transferases"/>
    <property type="match status" value="1"/>
</dbReference>